<evidence type="ECO:0000313" key="3">
    <source>
        <dbReference type="Proteomes" id="UP000800981"/>
    </source>
</evidence>
<reference evidence="2 3" key="1">
    <citation type="submission" date="2020-03" db="EMBL/GenBank/DDBJ databases">
        <title>Two novel Motilibacter sp.</title>
        <authorList>
            <person name="Liu S."/>
        </authorList>
    </citation>
    <scope>NUCLEOTIDE SEQUENCE [LARGE SCALE GENOMIC DNA]</scope>
    <source>
        <strain evidence="2 3">E257</strain>
    </source>
</reference>
<keyword evidence="3" id="KW-1185">Reference proteome</keyword>
<feature type="region of interest" description="Disordered" evidence="1">
    <location>
        <begin position="76"/>
        <end position="100"/>
    </location>
</feature>
<protein>
    <recommendedName>
        <fullName evidence="4">Lactococcin 972 family bacteriocin</fullName>
    </recommendedName>
</protein>
<sequence>MATALPASAGAHVVGYCTGAQAFVGYTNPTSTAGVGSGGGTYEDASECNTVYVEVQYQTVGGAVWSARVGNATHAVKNQVNTSRSRHSTSRGGTPTLSYP</sequence>
<evidence type="ECO:0008006" key="4">
    <source>
        <dbReference type="Google" id="ProtNLM"/>
    </source>
</evidence>
<organism evidence="2 3">
    <name type="scientific">Motilibacter deserti</name>
    <dbReference type="NCBI Taxonomy" id="2714956"/>
    <lineage>
        <taxon>Bacteria</taxon>
        <taxon>Bacillati</taxon>
        <taxon>Actinomycetota</taxon>
        <taxon>Actinomycetes</taxon>
        <taxon>Motilibacterales</taxon>
        <taxon>Motilibacteraceae</taxon>
        <taxon>Motilibacter</taxon>
    </lineage>
</organism>
<proteinExistence type="predicted"/>
<dbReference type="EMBL" id="JAANNP010000007">
    <property type="protein sequence ID" value="NHC14517.1"/>
    <property type="molecule type" value="Genomic_DNA"/>
</dbReference>
<feature type="compositionally biased region" description="Low complexity" evidence="1">
    <location>
        <begin position="90"/>
        <end position="100"/>
    </location>
</feature>
<comment type="caution">
    <text evidence="2">The sequence shown here is derived from an EMBL/GenBank/DDBJ whole genome shotgun (WGS) entry which is preliminary data.</text>
</comment>
<gene>
    <name evidence="2" type="ORF">G9H71_12080</name>
</gene>
<name>A0ABX0GUC6_9ACTN</name>
<evidence type="ECO:0000313" key="2">
    <source>
        <dbReference type="EMBL" id="NHC14517.1"/>
    </source>
</evidence>
<evidence type="ECO:0000256" key="1">
    <source>
        <dbReference type="SAM" id="MobiDB-lite"/>
    </source>
</evidence>
<dbReference type="Proteomes" id="UP000800981">
    <property type="component" value="Unassembled WGS sequence"/>
</dbReference>
<accession>A0ABX0GUC6</accession>
<dbReference type="RefSeq" id="WP_166282125.1">
    <property type="nucleotide sequence ID" value="NZ_JAANNP010000007.1"/>
</dbReference>